<organism evidence="2 3">
    <name type="scientific">Portunus trituberculatus</name>
    <name type="common">Swimming crab</name>
    <name type="synonym">Neptunus trituberculatus</name>
    <dbReference type="NCBI Taxonomy" id="210409"/>
    <lineage>
        <taxon>Eukaryota</taxon>
        <taxon>Metazoa</taxon>
        <taxon>Ecdysozoa</taxon>
        <taxon>Arthropoda</taxon>
        <taxon>Crustacea</taxon>
        <taxon>Multicrustacea</taxon>
        <taxon>Malacostraca</taxon>
        <taxon>Eumalacostraca</taxon>
        <taxon>Eucarida</taxon>
        <taxon>Decapoda</taxon>
        <taxon>Pleocyemata</taxon>
        <taxon>Brachyura</taxon>
        <taxon>Eubrachyura</taxon>
        <taxon>Portunoidea</taxon>
        <taxon>Portunidae</taxon>
        <taxon>Portuninae</taxon>
        <taxon>Portunus</taxon>
    </lineage>
</organism>
<gene>
    <name evidence="2" type="ORF">E2C01_078782</name>
</gene>
<keyword evidence="1" id="KW-1133">Transmembrane helix</keyword>
<name>A0A5B7IR22_PORTR</name>
<evidence type="ECO:0000313" key="2">
    <source>
        <dbReference type="EMBL" id="MPC84056.1"/>
    </source>
</evidence>
<keyword evidence="1" id="KW-0812">Transmembrane</keyword>
<dbReference type="Proteomes" id="UP000324222">
    <property type="component" value="Unassembled WGS sequence"/>
</dbReference>
<evidence type="ECO:0000313" key="3">
    <source>
        <dbReference type="Proteomes" id="UP000324222"/>
    </source>
</evidence>
<protein>
    <submittedName>
        <fullName evidence="2">Uncharacterized protein</fullName>
    </submittedName>
</protein>
<accession>A0A5B7IR22</accession>
<reference evidence="2 3" key="1">
    <citation type="submission" date="2019-05" db="EMBL/GenBank/DDBJ databases">
        <title>Another draft genome of Portunus trituberculatus and its Hox gene families provides insights of decapod evolution.</title>
        <authorList>
            <person name="Jeong J.-H."/>
            <person name="Song I."/>
            <person name="Kim S."/>
            <person name="Choi T."/>
            <person name="Kim D."/>
            <person name="Ryu S."/>
            <person name="Kim W."/>
        </authorList>
    </citation>
    <scope>NUCLEOTIDE SEQUENCE [LARGE SCALE GENOMIC DNA]</scope>
    <source>
        <tissue evidence="2">Muscle</tissue>
    </source>
</reference>
<proteinExistence type="predicted"/>
<dbReference type="EMBL" id="VSRR010064309">
    <property type="protein sequence ID" value="MPC84056.1"/>
    <property type="molecule type" value="Genomic_DNA"/>
</dbReference>
<feature type="transmembrane region" description="Helical" evidence="1">
    <location>
        <begin position="16"/>
        <end position="33"/>
    </location>
</feature>
<sequence length="91" mass="9861">MTDGGADEGRWNSDKMVVVMVVVVVVVVAAKVIRRLTRAGKEKPHERRTLTASVLMNDALQLNFTDSWNAQSQTPPLTATSAFHAGTAILL</sequence>
<evidence type="ECO:0000256" key="1">
    <source>
        <dbReference type="SAM" id="Phobius"/>
    </source>
</evidence>
<keyword evidence="1" id="KW-0472">Membrane</keyword>
<keyword evidence="3" id="KW-1185">Reference proteome</keyword>
<comment type="caution">
    <text evidence="2">The sequence shown here is derived from an EMBL/GenBank/DDBJ whole genome shotgun (WGS) entry which is preliminary data.</text>
</comment>
<dbReference type="AlphaFoldDB" id="A0A5B7IR22"/>